<evidence type="ECO:0000313" key="2">
    <source>
        <dbReference type="Proteomes" id="UP001180845"/>
    </source>
</evidence>
<organism evidence="1 2">
    <name type="scientific">Haloactinomyces albus</name>
    <dbReference type="NCBI Taxonomy" id="1352928"/>
    <lineage>
        <taxon>Bacteria</taxon>
        <taxon>Bacillati</taxon>
        <taxon>Actinomycetota</taxon>
        <taxon>Actinomycetes</taxon>
        <taxon>Actinopolysporales</taxon>
        <taxon>Actinopolysporaceae</taxon>
        <taxon>Haloactinomyces</taxon>
    </lineage>
</organism>
<dbReference type="EMBL" id="JAVDXW010000001">
    <property type="protein sequence ID" value="MDR7303617.1"/>
    <property type="molecule type" value="Genomic_DNA"/>
</dbReference>
<sequence>MQQLEYNAFDLMDLRLEMWMCTQAGILSGPGERRFPGKVPTMHLAGKYRYYAADLRAAN</sequence>
<reference evidence="1" key="1">
    <citation type="submission" date="2023-07" db="EMBL/GenBank/DDBJ databases">
        <title>Sequencing the genomes of 1000 actinobacteria strains.</title>
        <authorList>
            <person name="Klenk H.-P."/>
        </authorList>
    </citation>
    <scope>NUCLEOTIDE SEQUENCE</scope>
    <source>
        <strain evidence="1">DSM 45977</strain>
    </source>
</reference>
<gene>
    <name evidence="1" type="ORF">JOF55_003798</name>
</gene>
<dbReference type="RefSeq" id="WP_310276041.1">
    <property type="nucleotide sequence ID" value="NZ_JAVDXW010000001.1"/>
</dbReference>
<proteinExistence type="predicted"/>
<keyword evidence="2" id="KW-1185">Reference proteome</keyword>
<accession>A0AAE3ZEV5</accession>
<dbReference type="AlphaFoldDB" id="A0AAE3ZEV5"/>
<evidence type="ECO:0000313" key="1">
    <source>
        <dbReference type="EMBL" id="MDR7303617.1"/>
    </source>
</evidence>
<comment type="caution">
    <text evidence="1">The sequence shown here is derived from an EMBL/GenBank/DDBJ whole genome shotgun (WGS) entry which is preliminary data.</text>
</comment>
<dbReference type="Proteomes" id="UP001180845">
    <property type="component" value="Unassembled WGS sequence"/>
</dbReference>
<name>A0AAE3ZEV5_9ACTN</name>
<protein>
    <submittedName>
        <fullName evidence="1">Uncharacterized protein</fullName>
    </submittedName>
</protein>